<organism evidence="1 2">
    <name type="scientific">Kribbella kalugense</name>
    <dbReference type="NCBI Taxonomy" id="2512221"/>
    <lineage>
        <taxon>Bacteria</taxon>
        <taxon>Bacillati</taxon>
        <taxon>Actinomycetota</taxon>
        <taxon>Actinomycetes</taxon>
        <taxon>Propionibacteriales</taxon>
        <taxon>Kribbellaceae</taxon>
        <taxon>Kribbella</taxon>
    </lineage>
</organism>
<dbReference type="EMBL" id="SODF01000001">
    <property type="protein sequence ID" value="TDW22078.1"/>
    <property type="molecule type" value="Genomic_DNA"/>
</dbReference>
<keyword evidence="2" id="KW-1185">Reference proteome</keyword>
<comment type="caution">
    <text evidence="1">The sequence shown here is derived from an EMBL/GenBank/DDBJ whole genome shotgun (WGS) entry which is preliminary data.</text>
</comment>
<name>A0A4R7ZYQ0_9ACTN</name>
<dbReference type="RefSeq" id="WP_134115623.1">
    <property type="nucleotide sequence ID" value="NZ_SODF01000001.1"/>
</dbReference>
<evidence type="ECO:0000313" key="2">
    <source>
        <dbReference type="Proteomes" id="UP000295447"/>
    </source>
</evidence>
<dbReference type="Proteomes" id="UP000295447">
    <property type="component" value="Unassembled WGS sequence"/>
</dbReference>
<gene>
    <name evidence="1" type="ORF">EV650_0910</name>
</gene>
<dbReference type="AlphaFoldDB" id="A0A4R7ZYQ0"/>
<accession>A0A4R7ZYQ0</accession>
<proteinExistence type="predicted"/>
<reference evidence="1 2" key="1">
    <citation type="submission" date="2019-03" db="EMBL/GenBank/DDBJ databases">
        <title>Genomic Encyclopedia of Type Strains, Phase III (KMG-III): the genomes of soil and plant-associated and newly described type strains.</title>
        <authorList>
            <person name="Whitman W."/>
        </authorList>
    </citation>
    <scope>NUCLEOTIDE SEQUENCE [LARGE SCALE GENOMIC DNA]</scope>
    <source>
        <strain evidence="1 2">VKM Ac-2570</strain>
    </source>
</reference>
<protein>
    <submittedName>
        <fullName evidence="1">Uncharacterized protein</fullName>
    </submittedName>
</protein>
<sequence length="61" mass="6397">MTNEPSRVQLNDVSVSGASTDRAALLATIERTVAETGTSDRRTVESAVAAAVKAHLRAEKS</sequence>
<evidence type="ECO:0000313" key="1">
    <source>
        <dbReference type="EMBL" id="TDW22078.1"/>
    </source>
</evidence>